<accession>A0ACA9PMP6</accession>
<feature type="non-terminal residue" evidence="1">
    <location>
        <position position="74"/>
    </location>
</feature>
<proteinExistence type="predicted"/>
<comment type="caution">
    <text evidence="1">The sequence shown here is derived from an EMBL/GenBank/DDBJ whole genome shotgun (WGS) entry which is preliminary data.</text>
</comment>
<evidence type="ECO:0000313" key="1">
    <source>
        <dbReference type="EMBL" id="CAG8717419.1"/>
    </source>
</evidence>
<sequence>AIIWAFELGSAGITRTIFRRVFKHSISKDAAKDFDEYPEMALYFVVVINKWRNALEFNFAFHALFSQPSFTLFG</sequence>
<gene>
    <name evidence="1" type="ORF">DHETER_LOCUS12626</name>
</gene>
<keyword evidence="2" id="KW-1185">Reference proteome</keyword>
<feature type="non-terminal residue" evidence="1">
    <location>
        <position position="1"/>
    </location>
</feature>
<evidence type="ECO:0000313" key="2">
    <source>
        <dbReference type="Proteomes" id="UP000789702"/>
    </source>
</evidence>
<protein>
    <submittedName>
        <fullName evidence="1">13990_t:CDS:1</fullName>
    </submittedName>
</protein>
<reference evidence="1" key="1">
    <citation type="submission" date="2021-06" db="EMBL/GenBank/DDBJ databases">
        <authorList>
            <person name="Kallberg Y."/>
            <person name="Tangrot J."/>
            <person name="Rosling A."/>
        </authorList>
    </citation>
    <scope>NUCLEOTIDE SEQUENCE</scope>
    <source>
        <strain evidence="1">IL203A</strain>
    </source>
</reference>
<name>A0ACA9PMP6_9GLOM</name>
<dbReference type="Proteomes" id="UP000789702">
    <property type="component" value="Unassembled WGS sequence"/>
</dbReference>
<organism evidence="1 2">
    <name type="scientific">Dentiscutata heterogama</name>
    <dbReference type="NCBI Taxonomy" id="1316150"/>
    <lineage>
        <taxon>Eukaryota</taxon>
        <taxon>Fungi</taxon>
        <taxon>Fungi incertae sedis</taxon>
        <taxon>Mucoromycota</taxon>
        <taxon>Glomeromycotina</taxon>
        <taxon>Glomeromycetes</taxon>
        <taxon>Diversisporales</taxon>
        <taxon>Gigasporaceae</taxon>
        <taxon>Dentiscutata</taxon>
    </lineage>
</organism>
<dbReference type="EMBL" id="CAJVPU010031603">
    <property type="protein sequence ID" value="CAG8717419.1"/>
    <property type="molecule type" value="Genomic_DNA"/>
</dbReference>